<dbReference type="RefSeq" id="YP_001426176.1">
    <property type="nucleotide sequence ID" value="NC_008603.1"/>
</dbReference>
<evidence type="ECO:0000313" key="2">
    <source>
        <dbReference type="Proteomes" id="UP000204095"/>
    </source>
</evidence>
<organism evidence="1 2">
    <name type="scientific">Paramecium bursaria Chlorella virus FR483</name>
    <name type="common">PBCV-FR483</name>
    <dbReference type="NCBI Taxonomy" id="399781"/>
    <lineage>
        <taxon>Viruses</taxon>
        <taxon>Varidnaviria</taxon>
        <taxon>Bamfordvirae</taxon>
        <taxon>Nucleocytoviricota</taxon>
        <taxon>Megaviricetes</taxon>
        <taxon>Algavirales</taxon>
        <taxon>Phycodnaviridae</taxon>
        <taxon>Chlorovirus</taxon>
        <taxon>Chlorovirus conductrix</taxon>
        <taxon>Paramecium bursaria Chlorella virus A1</taxon>
    </lineage>
</organism>
<protein>
    <submittedName>
        <fullName evidence="1">Uncharacterized protein n544R</fullName>
    </submittedName>
</protein>
<dbReference type="GeneID" id="5469707"/>
<reference evidence="1 2" key="1">
    <citation type="journal article" date="2007" name="Virology">
        <title>Sequence and annotation of the 314-kb MT325 and the 321-kb FR483 viruses that infect Chlorella Pbi.</title>
        <authorList>
            <person name="Fitzgerald L.A."/>
            <person name="Graves M.V."/>
            <person name="Li X."/>
            <person name="Feldblyum T."/>
            <person name="Hartigan J."/>
            <person name="Van Etten J.L."/>
        </authorList>
    </citation>
    <scope>NUCLEOTIDE SEQUENCE [LARGE SCALE GENOMIC DNA]</scope>
    <source>
        <strain evidence="1 2">FR483</strain>
    </source>
</reference>
<dbReference type="KEGG" id="vg:5469707"/>
<accession>A7J7P8</accession>
<proteinExistence type="predicted"/>
<dbReference type="Proteomes" id="UP000204095">
    <property type="component" value="Segment"/>
</dbReference>
<organismHost>
    <name type="scientific">Paramecium bursaria</name>
    <dbReference type="NCBI Taxonomy" id="74790"/>
</organismHost>
<gene>
    <name evidence="1" type="primary">n544R</name>
    <name evidence="1" type="ORF">FR483_n544R</name>
</gene>
<evidence type="ECO:0000313" key="1">
    <source>
        <dbReference type="EMBL" id="ABT15829.1"/>
    </source>
</evidence>
<dbReference type="EMBL" id="DQ890022">
    <property type="protein sequence ID" value="ABT15829.1"/>
    <property type="molecule type" value="Genomic_DNA"/>
</dbReference>
<sequence>MSHQLYMVCSTPQCHKFRRETYETAYQLSHFGHHPTTHLCHVDKMQLSREPLAGCFVSPDPPWGGIPLIL</sequence>
<name>A7J7P8_PBCVF</name>